<dbReference type="HOGENOM" id="CLU_1083713_0_0_1"/>
<feature type="compositionally biased region" description="Polar residues" evidence="1">
    <location>
        <begin position="14"/>
        <end position="23"/>
    </location>
</feature>
<organism evidence="2 3">
    <name type="scientific">Thalassiosira pseudonana</name>
    <name type="common">Marine diatom</name>
    <name type="synonym">Cyclotella nana</name>
    <dbReference type="NCBI Taxonomy" id="35128"/>
    <lineage>
        <taxon>Eukaryota</taxon>
        <taxon>Sar</taxon>
        <taxon>Stramenopiles</taxon>
        <taxon>Ochrophyta</taxon>
        <taxon>Bacillariophyta</taxon>
        <taxon>Coscinodiscophyceae</taxon>
        <taxon>Thalassiosirophycidae</taxon>
        <taxon>Thalassiosirales</taxon>
        <taxon>Thalassiosiraceae</taxon>
        <taxon>Thalassiosira</taxon>
    </lineage>
</organism>
<dbReference type="EMBL" id="CM000654">
    <property type="protein sequence ID" value="EED87552.1"/>
    <property type="molecule type" value="Genomic_DNA"/>
</dbReference>
<dbReference type="KEGG" id="tps:THAPSDRAFT_12074"/>
<dbReference type="AlphaFoldDB" id="B8CGD8"/>
<protein>
    <submittedName>
        <fullName evidence="2">Uncharacterized protein</fullName>
    </submittedName>
</protein>
<reference evidence="2 3" key="2">
    <citation type="journal article" date="2008" name="Nature">
        <title>The Phaeodactylum genome reveals the evolutionary history of diatom genomes.</title>
        <authorList>
            <person name="Bowler C."/>
            <person name="Allen A.E."/>
            <person name="Badger J.H."/>
            <person name="Grimwood J."/>
            <person name="Jabbari K."/>
            <person name="Kuo A."/>
            <person name="Maheswari U."/>
            <person name="Martens C."/>
            <person name="Maumus F."/>
            <person name="Otillar R.P."/>
            <person name="Rayko E."/>
            <person name="Salamov A."/>
            <person name="Vandepoele K."/>
            <person name="Beszteri B."/>
            <person name="Gruber A."/>
            <person name="Heijde M."/>
            <person name="Katinka M."/>
            <person name="Mock T."/>
            <person name="Valentin K."/>
            <person name="Verret F."/>
            <person name="Berges J.A."/>
            <person name="Brownlee C."/>
            <person name="Cadoret J.P."/>
            <person name="Chiovitti A."/>
            <person name="Choi C.J."/>
            <person name="Coesel S."/>
            <person name="De Martino A."/>
            <person name="Detter J.C."/>
            <person name="Durkin C."/>
            <person name="Falciatore A."/>
            <person name="Fournet J."/>
            <person name="Haruta M."/>
            <person name="Huysman M.J."/>
            <person name="Jenkins B.D."/>
            <person name="Jiroutova K."/>
            <person name="Jorgensen R.E."/>
            <person name="Joubert Y."/>
            <person name="Kaplan A."/>
            <person name="Kroger N."/>
            <person name="Kroth P.G."/>
            <person name="La Roche J."/>
            <person name="Lindquist E."/>
            <person name="Lommer M."/>
            <person name="Martin-Jezequel V."/>
            <person name="Lopez P.J."/>
            <person name="Lucas S."/>
            <person name="Mangogna M."/>
            <person name="McGinnis K."/>
            <person name="Medlin L.K."/>
            <person name="Montsant A."/>
            <person name="Oudot-Le Secq M.P."/>
            <person name="Napoli C."/>
            <person name="Obornik M."/>
            <person name="Parker M.S."/>
            <person name="Petit J.L."/>
            <person name="Porcel B.M."/>
            <person name="Poulsen N."/>
            <person name="Robison M."/>
            <person name="Rychlewski L."/>
            <person name="Rynearson T.A."/>
            <person name="Schmutz J."/>
            <person name="Shapiro H."/>
            <person name="Siaut M."/>
            <person name="Stanley M."/>
            <person name="Sussman M.R."/>
            <person name="Taylor A.R."/>
            <person name="Vardi A."/>
            <person name="von Dassow P."/>
            <person name="Vyverman W."/>
            <person name="Willis A."/>
            <person name="Wyrwicz L.S."/>
            <person name="Rokhsar D.S."/>
            <person name="Weissenbach J."/>
            <person name="Armbrust E.V."/>
            <person name="Green B.R."/>
            <person name="Van de Peer Y."/>
            <person name="Grigoriev I.V."/>
        </authorList>
    </citation>
    <scope>NUCLEOTIDE SEQUENCE [LARGE SCALE GENOMIC DNA]</scope>
    <source>
        <strain evidence="2 3">CCMP1335</strain>
    </source>
</reference>
<dbReference type="GeneID" id="7442667"/>
<evidence type="ECO:0000313" key="3">
    <source>
        <dbReference type="Proteomes" id="UP000001449"/>
    </source>
</evidence>
<keyword evidence="3" id="KW-1185">Reference proteome</keyword>
<name>B8CGD8_THAPS</name>
<dbReference type="PaxDb" id="35128-Thaps12074"/>
<dbReference type="RefSeq" id="XP_002295248.1">
    <property type="nucleotide sequence ID" value="XM_002295212.1"/>
</dbReference>
<dbReference type="Proteomes" id="UP000001449">
    <property type="component" value="Chromosome 23"/>
</dbReference>
<feature type="compositionally biased region" description="Low complexity" evidence="1">
    <location>
        <begin position="162"/>
        <end position="175"/>
    </location>
</feature>
<reference evidence="2 3" key="1">
    <citation type="journal article" date="2004" name="Science">
        <title>The genome of the diatom Thalassiosira pseudonana: ecology, evolution, and metabolism.</title>
        <authorList>
            <person name="Armbrust E.V."/>
            <person name="Berges J.A."/>
            <person name="Bowler C."/>
            <person name="Green B.R."/>
            <person name="Martinez D."/>
            <person name="Putnam N.H."/>
            <person name="Zhou S."/>
            <person name="Allen A.E."/>
            <person name="Apt K.E."/>
            <person name="Bechner M."/>
            <person name="Brzezinski M.A."/>
            <person name="Chaal B.K."/>
            <person name="Chiovitti A."/>
            <person name="Davis A.K."/>
            <person name="Demarest M.S."/>
            <person name="Detter J.C."/>
            <person name="Glavina T."/>
            <person name="Goodstein D."/>
            <person name="Hadi M.Z."/>
            <person name="Hellsten U."/>
            <person name="Hildebrand M."/>
            <person name="Jenkins B.D."/>
            <person name="Jurka J."/>
            <person name="Kapitonov V.V."/>
            <person name="Kroger N."/>
            <person name="Lau W.W."/>
            <person name="Lane T.W."/>
            <person name="Larimer F.W."/>
            <person name="Lippmeier J.C."/>
            <person name="Lucas S."/>
            <person name="Medina M."/>
            <person name="Montsant A."/>
            <person name="Obornik M."/>
            <person name="Parker M.S."/>
            <person name="Palenik B."/>
            <person name="Pazour G.J."/>
            <person name="Richardson P.M."/>
            <person name="Rynearson T.A."/>
            <person name="Saito M.A."/>
            <person name="Schwartz D.C."/>
            <person name="Thamatrakoln K."/>
            <person name="Valentin K."/>
            <person name="Vardi A."/>
            <person name="Wilkerson F.P."/>
            <person name="Rokhsar D.S."/>
        </authorList>
    </citation>
    <scope>NUCLEOTIDE SEQUENCE [LARGE SCALE GENOMIC DNA]</scope>
    <source>
        <strain evidence="2 3">CCMP1335</strain>
    </source>
</reference>
<evidence type="ECO:0000256" key="1">
    <source>
        <dbReference type="SAM" id="MobiDB-lite"/>
    </source>
</evidence>
<feature type="region of interest" description="Disordered" evidence="1">
    <location>
        <begin position="1"/>
        <end position="30"/>
    </location>
</feature>
<gene>
    <name evidence="2" type="ORF">THAPSDRAFT_12074</name>
</gene>
<proteinExistence type="predicted"/>
<dbReference type="InParanoid" id="B8CGD8"/>
<evidence type="ECO:0000313" key="2">
    <source>
        <dbReference type="EMBL" id="EED87552.1"/>
    </source>
</evidence>
<sequence>MNREFTSIKDFMQNGLSSTSTATNHRRSRTTNNLSASFCHASSLGSPTLHNTTPHSSDTRYTASASEEWSIRLAEVKPTEEIDVTEYSNEDFDNLKKKDPFMYYSIPEIRRSSFLMSEVDANESEDNDVVVENEETIAMAVNAINAGAIDIGTNIIGSINPQVSQSSSSRGQGKQPVFRNGQLHRQSSAHLRTISCPAGMLANADISHSQRNAILNSRRRSGEQRRNGGLNDSLVVRKSVRLSVEAHPDLILREFEDDEDVFGVLERNNEGDGADNEGGGDLDERFRRLVADFRSGE</sequence>
<feature type="region of interest" description="Disordered" evidence="1">
    <location>
        <begin position="162"/>
        <end position="184"/>
    </location>
</feature>
<accession>B8CGD8</accession>